<keyword evidence="6 12" id="KW-0472">Membrane</keyword>
<keyword evidence="4 13" id="KW-0732">Signal</keyword>
<dbReference type="GO" id="GO:0042102">
    <property type="term" value="P:positive regulation of T cell proliferation"/>
    <property type="evidence" value="ECO:0007669"/>
    <property type="project" value="TreeGrafter"/>
</dbReference>
<evidence type="ECO:0000313" key="15">
    <source>
        <dbReference type="Ensembl" id="ENSCVAP00000026045.1"/>
    </source>
</evidence>
<dbReference type="PROSITE" id="PS50835">
    <property type="entry name" value="IG_LIKE"/>
    <property type="match status" value="2"/>
</dbReference>
<evidence type="ECO:0000256" key="6">
    <source>
        <dbReference type="ARBA" id="ARBA00023136"/>
    </source>
</evidence>
<keyword evidence="7" id="KW-1015">Disulfide bond</keyword>
<dbReference type="SMART" id="SM00406">
    <property type="entry name" value="IGv"/>
    <property type="match status" value="1"/>
</dbReference>
<dbReference type="GO" id="GO:0031295">
    <property type="term" value="P:T cell costimulation"/>
    <property type="evidence" value="ECO:0007669"/>
    <property type="project" value="TreeGrafter"/>
</dbReference>
<sequence>MAETQGFILSLLVFSGKFWWTSSKVLLPELNVTCIIQDDCVLPCSFRPTGTVVIHWYKQQIPVHSYYYHKDQFGLQNKHFSGRTSLFNSHISQGNASLLLKRVKVQDKGRYKCYTSTRKGNQEIFVNLDVKAPIQSVTMEMSDEMVICTSHNIYPMPRVIWATEPTLAQEALENSTIRTTDHKGLFTVESMLRIVGNLSERTYFCSFMSADKSQVWTASRKNQDDITHEEGQPLSISCMAPHSLLNFSLTWTISNPMEQTLILKFDNRTGNMVNLWEEKAVLNQDLLLQGDGSLLLSKPDSEEHSGTYTCTFSGLQGRHIVQTKVNITVASINVDEKNQQRSWWSTAASAAFVLFTIIIALPLCLRQRALEARKLSYRYNGAGLVEGEPKLNRDPNSSTSCNGEQPGAEHTKEQAQADTHDDQFNDAHRSASCNGTLGPDSENEEEEKQGECQTEEQDVSDSESFEQNGFINTEPELHLAETSSRPQA</sequence>
<evidence type="ECO:0000256" key="4">
    <source>
        <dbReference type="ARBA" id="ARBA00022729"/>
    </source>
</evidence>
<dbReference type="InterPro" id="IPR003599">
    <property type="entry name" value="Ig_sub"/>
</dbReference>
<feature type="domain" description="Ig-like" evidence="14">
    <location>
        <begin position="230"/>
        <end position="328"/>
    </location>
</feature>
<keyword evidence="2" id="KW-1003">Cell membrane</keyword>
<dbReference type="InterPro" id="IPR051713">
    <property type="entry name" value="T-cell_Activation_Regulation"/>
</dbReference>
<dbReference type="GO" id="GO:0007166">
    <property type="term" value="P:cell surface receptor signaling pathway"/>
    <property type="evidence" value="ECO:0007669"/>
    <property type="project" value="TreeGrafter"/>
</dbReference>
<dbReference type="PANTHER" id="PTHR25466:SF14">
    <property type="entry name" value="BUTYROPHILIN SUBFAMILY 2 MEMBER A2-LIKE-RELATED"/>
    <property type="match status" value="1"/>
</dbReference>
<evidence type="ECO:0000256" key="7">
    <source>
        <dbReference type="ARBA" id="ARBA00023157"/>
    </source>
</evidence>
<name>A0A3Q2GHK4_CYPVA</name>
<reference evidence="15" key="2">
    <citation type="submission" date="2025-09" db="UniProtKB">
        <authorList>
            <consortium name="Ensembl"/>
        </authorList>
    </citation>
    <scope>IDENTIFICATION</scope>
</reference>
<dbReference type="CDD" id="cd16091">
    <property type="entry name" value="IgV_HHLA2"/>
    <property type="match status" value="1"/>
</dbReference>
<keyword evidence="9" id="KW-0325">Glycoprotein</keyword>
<evidence type="ECO:0000256" key="11">
    <source>
        <dbReference type="SAM" id="MobiDB-lite"/>
    </source>
</evidence>
<keyword evidence="16" id="KW-1185">Reference proteome</keyword>
<evidence type="ECO:0000256" key="1">
    <source>
        <dbReference type="ARBA" id="ARBA00004251"/>
    </source>
</evidence>
<evidence type="ECO:0000256" key="2">
    <source>
        <dbReference type="ARBA" id="ARBA00022475"/>
    </source>
</evidence>
<dbReference type="SUPFAM" id="SSF48726">
    <property type="entry name" value="Immunoglobulin"/>
    <property type="match status" value="2"/>
</dbReference>
<feature type="domain" description="Ig-like" evidence="14">
    <location>
        <begin position="30"/>
        <end position="129"/>
    </location>
</feature>
<evidence type="ECO:0000259" key="14">
    <source>
        <dbReference type="PROSITE" id="PS50835"/>
    </source>
</evidence>
<evidence type="ECO:0000313" key="16">
    <source>
        <dbReference type="Proteomes" id="UP000265020"/>
    </source>
</evidence>
<dbReference type="InterPro" id="IPR003598">
    <property type="entry name" value="Ig_sub2"/>
</dbReference>
<feature type="signal peptide" evidence="13">
    <location>
        <begin position="1"/>
        <end position="23"/>
    </location>
</feature>
<organism evidence="15 16">
    <name type="scientific">Cyprinodon variegatus</name>
    <name type="common">Sheepshead minnow</name>
    <dbReference type="NCBI Taxonomy" id="28743"/>
    <lineage>
        <taxon>Eukaryota</taxon>
        <taxon>Metazoa</taxon>
        <taxon>Chordata</taxon>
        <taxon>Craniata</taxon>
        <taxon>Vertebrata</taxon>
        <taxon>Euteleostomi</taxon>
        <taxon>Actinopterygii</taxon>
        <taxon>Neopterygii</taxon>
        <taxon>Teleostei</taxon>
        <taxon>Neoteleostei</taxon>
        <taxon>Acanthomorphata</taxon>
        <taxon>Ovalentaria</taxon>
        <taxon>Atherinomorphae</taxon>
        <taxon>Cyprinodontiformes</taxon>
        <taxon>Cyprinodontidae</taxon>
        <taxon>Cyprinodon</taxon>
    </lineage>
</organism>
<dbReference type="Ensembl" id="ENSCVAT00000000080.1">
    <property type="protein sequence ID" value="ENSCVAP00000026045.1"/>
    <property type="gene ID" value="ENSCVAG00000011310.1"/>
</dbReference>
<dbReference type="GO" id="GO:0071222">
    <property type="term" value="P:cellular response to lipopolysaccharide"/>
    <property type="evidence" value="ECO:0007669"/>
    <property type="project" value="TreeGrafter"/>
</dbReference>
<dbReference type="InterPro" id="IPR007110">
    <property type="entry name" value="Ig-like_dom"/>
</dbReference>
<dbReference type="FunFam" id="2.60.40.10:FF:000142">
    <property type="entry name" value="V-set domain-containing T-cell activation inhibitor 1"/>
    <property type="match status" value="1"/>
</dbReference>
<feature type="compositionally biased region" description="Polar residues" evidence="11">
    <location>
        <begin position="394"/>
        <end position="403"/>
    </location>
</feature>
<feature type="region of interest" description="Disordered" evidence="11">
    <location>
        <begin position="385"/>
        <end position="488"/>
    </location>
</feature>
<dbReference type="SMART" id="SM00408">
    <property type="entry name" value="IGc2"/>
    <property type="match status" value="2"/>
</dbReference>
<dbReference type="GeneTree" id="ENSGT00940000163670"/>
<dbReference type="SMART" id="SM00409">
    <property type="entry name" value="IG"/>
    <property type="match status" value="2"/>
</dbReference>
<evidence type="ECO:0000256" key="3">
    <source>
        <dbReference type="ARBA" id="ARBA00022692"/>
    </source>
</evidence>
<keyword evidence="3 12" id="KW-0812">Transmembrane</keyword>
<evidence type="ECO:0000256" key="5">
    <source>
        <dbReference type="ARBA" id="ARBA00022989"/>
    </source>
</evidence>
<evidence type="ECO:0000256" key="12">
    <source>
        <dbReference type="SAM" id="Phobius"/>
    </source>
</evidence>
<dbReference type="Pfam" id="PF07686">
    <property type="entry name" value="V-set"/>
    <property type="match status" value="2"/>
</dbReference>
<feature type="compositionally biased region" description="Basic and acidic residues" evidence="11">
    <location>
        <begin position="407"/>
        <end position="429"/>
    </location>
</feature>
<dbReference type="GO" id="GO:0009897">
    <property type="term" value="C:external side of plasma membrane"/>
    <property type="evidence" value="ECO:0007669"/>
    <property type="project" value="TreeGrafter"/>
</dbReference>
<feature type="transmembrane region" description="Helical" evidence="12">
    <location>
        <begin position="343"/>
        <end position="365"/>
    </location>
</feature>
<dbReference type="AlphaFoldDB" id="A0A3Q2GHK4"/>
<dbReference type="PANTHER" id="PTHR25466">
    <property type="entry name" value="T-LYMPHOCYTE ACTIVATION ANTIGEN"/>
    <property type="match status" value="1"/>
</dbReference>
<dbReference type="InterPro" id="IPR036179">
    <property type="entry name" value="Ig-like_dom_sf"/>
</dbReference>
<dbReference type="Proteomes" id="UP000265020">
    <property type="component" value="Unassembled WGS sequence"/>
</dbReference>
<evidence type="ECO:0000256" key="13">
    <source>
        <dbReference type="SAM" id="SignalP"/>
    </source>
</evidence>
<dbReference type="InterPro" id="IPR013783">
    <property type="entry name" value="Ig-like_fold"/>
</dbReference>
<evidence type="ECO:0000256" key="10">
    <source>
        <dbReference type="ARBA" id="ARBA00023319"/>
    </source>
</evidence>
<evidence type="ECO:0000256" key="8">
    <source>
        <dbReference type="ARBA" id="ARBA00023170"/>
    </source>
</evidence>
<protein>
    <submittedName>
        <fullName evidence="15">HERV-H LTR-associating 2a, tandem duplicate 2</fullName>
    </submittedName>
</protein>
<feature type="compositionally biased region" description="Acidic residues" evidence="11">
    <location>
        <begin position="441"/>
        <end position="464"/>
    </location>
</feature>
<feature type="chain" id="PRO_5018733181" evidence="13">
    <location>
        <begin position="24"/>
        <end position="488"/>
    </location>
</feature>
<keyword evidence="8" id="KW-0675">Receptor</keyword>
<dbReference type="InterPro" id="IPR013106">
    <property type="entry name" value="Ig_V-set"/>
</dbReference>
<evidence type="ECO:0000256" key="9">
    <source>
        <dbReference type="ARBA" id="ARBA00023180"/>
    </source>
</evidence>
<dbReference type="GO" id="GO:0042130">
    <property type="term" value="P:negative regulation of T cell proliferation"/>
    <property type="evidence" value="ECO:0007669"/>
    <property type="project" value="TreeGrafter"/>
</dbReference>
<reference evidence="15" key="1">
    <citation type="submission" date="2025-08" db="UniProtKB">
        <authorList>
            <consortium name="Ensembl"/>
        </authorList>
    </citation>
    <scope>IDENTIFICATION</scope>
</reference>
<accession>A0A3Q2GHK4</accession>
<dbReference type="GO" id="GO:0006955">
    <property type="term" value="P:immune response"/>
    <property type="evidence" value="ECO:0007669"/>
    <property type="project" value="TreeGrafter"/>
</dbReference>
<proteinExistence type="predicted"/>
<keyword evidence="10" id="KW-0393">Immunoglobulin domain</keyword>
<keyword evidence="5 12" id="KW-1133">Transmembrane helix</keyword>
<comment type="subcellular location">
    <subcellularLocation>
        <location evidence="1">Cell membrane</location>
        <topology evidence="1">Single-pass type I membrane protein</topology>
    </subcellularLocation>
</comment>
<dbReference type="Gene3D" id="2.60.40.10">
    <property type="entry name" value="Immunoglobulins"/>
    <property type="match status" value="3"/>
</dbReference>